<evidence type="ECO:0000313" key="1">
    <source>
        <dbReference type="EMBL" id="SIO42763.1"/>
    </source>
</evidence>
<dbReference type="EMBL" id="FSRA01000002">
    <property type="protein sequence ID" value="SIO42763.1"/>
    <property type="molecule type" value="Genomic_DNA"/>
</dbReference>
<dbReference type="STRING" id="536979.SAMN04488055_3934"/>
<accession>A0A1N6JEY5</accession>
<sequence length="148" mass="17177">MYILEGDKLKTLTMNLRLLLALTAVFSCGQPQPLNNYPYQYVETKQEESNEMLLFAYNDSINPATLQQFCKEKKDSFKSGFFHFIVIFDKKENAVFPRNPLTAMYGMDKDALMHIRAIYTFNKLNGYSKLTMYEKNAYESAPVVTDIH</sequence>
<keyword evidence="2" id="KW-1185">Reference proteome</keyword>
<dbReference type="Proteomes" id="UP000185003">
    <property type="component" value="Unassembled WGS sequence"/>
</dbReference>
<organism evidence="1 2">
    <name type="scientific">Chitinophaga niabensis</name>
    <dbReference type="NCBI Taxonomy" id="536979"/>
    <lineage>
        <taxon>Bacteria</taxon>
        <taxon>Pseudomonadati</taxon>
        <taxon>Bacteroidota</taxon>
        <taxon>Chitinophagia</taxon>
        <taxon>Chitinophagales</taxon>
        <taxon>Chitinophagaceae</taxon>
        <taxon>Chitinophaga</taxon>
    </lineage>
</organism>
<dbReference type="AlphaFoldDB" id="A0A1N6JEY5"/>
<proteinExistence type="predicted"/>
<protein>
    <submittedName>
        <fullName evidence="1">Uncharacterized protein</fullName>
    </submittedName>
</protein>
<gene>
    <name evidence="1" type="ORF">SAMN04488055_3934</name>
</gene>
<name>A0A1N6JEY5_9BACT</name>
<reference evidence="2" key="1">
    <citation type="submission" date="2016-11" db="EMBL/GenBank/DDBJ databases">
        <authorList>
            <person name="Varghese N."/>
            <person name="Submissions S."/>
        </authorList>
    </citation>
    <scope>NUCLEOTIDE SEQUENCE [LARGE SCALE GENOMIC DNA]</scope>
    <source>
        <strain evidence="2">DSM 24787</strain>
    </source>
</reference>
<evidence type="ECO:0000313" key="2">
    <source>
        <dbReference type="Proteomes" id="UP000185003"/>
    </source>
</evidence>